<dbReference type="PANTHER" id="PTHR43880">
    <property type="entry name" value="ALCOHOL DEHYDROGENASE"/>
    <property type="match status" value="1"/>
</dbReference>
<evidence type="ECO:0000259" key="4">
    <source>
        <dbReference type="SMART" id="SM00829"/>
    </source>
</evidence>
<sequence>MSKETPVMNRRIAAAVLSSSGGHAKPYAESAPLDVKPIDLADPKPGEVLVRIDAAGICHSDLSVVNGDRPRPMPMALGHEAAATVLALGDPEEPGLAVGDRCVLVFLPSCGQCEECLSGEGYLCSVGAAANGKGELLRGGSRLSCDGETIHHHLGCSAFATQAVVDRRSLVKIDSDISPETAALFGCAVLTGVGAVMNTAQVRPGESVTIYGLGGVGLSALLGALAAGAQPVHAIDPSPAKRALALELGAATASAPGEDEAAMGSDVVIETVGKAAVLAAAYNSARRGGRIVTVGLPNPDEDLSIKAVSLVADGKTLMGSYMGSAIPARDIPRYIKLWRAGRLPIEKLLTSVGPLEEINESMDKLASGEAIRQVIVPAW</sequence>
<dbReference type="Gene3D" id="3.40.50.720">
    <property type="entry name" value="NAD(P)-binding Rossmann-like Domain"/>
    <property type="match status" value="1"/>
</dbReference>
<evidence type="ECO:0000313" key="5">
    <source>
        <dbReference type="EMBL" id="MCJ1961925.1"/>
    </source>
</evidence>
<accession>A0ABT0AFI0</accession>
<dbReference type="SUPFAM" id="SSF51735">
    <property type="entry name" value="NAD(P)-binding Rossmann-fold domains"/>
    <property type="match status" value="1"/>
</dbReference>
<dbReference type="Pfam" id="PF00107">
    <property type="entry name" value="ADH_zinc_N"/>
    <property type="match status" value="1"/>
</dbReference>
<organism evidence="5 6">
    <name type="scientific">Novosphingobium mangrovi</name>
    <name type="common">ex Hu et al. 2023</name>
    <dbReference type="NCBI Taxonomy" id="2930094"/>
    <lineage>
        <taxon>Bacteria</taxon>
        <taxon>Pseudomonadati</taxon>
        <taxon>Pseudomonadota</taxon>
        <taxon>Alphaproteobacteria</taxon>
        <taxon>Sphingomonadales</taxon>
        <taxon>Sphingomonadaceae</taxon>
        <taxon>Novosphingobium</taxon>
    </lineage>
</organism>
<dbReference type="InterPro" id="IPR013154">
    <property type="entry name" value="ADH-like_N"/>
</dbReference>
<name>A0ABT0AFI0_9SPHN</name>
<reference evidence="5" key="1">
    <citation type="submission" date="2022-03" db="EMBL/GenBank/DDBJ databases">
        <title>Identification of a novel bacterium isolated from mangrove sediments.</title>
        <authorList>
            <person name="Pan X."/>
        </authorList>
    </citation>
    <scope>NUCLEOTIDE SEQUENCE</scope>
    <source>
        <strain evidence="5">B2637</strain>
    </source>
</reference>
<dbReference type="InterPro" id="IPR020843">
    <property type="entry name" value="ER"/>
</dbReference>
<dbReference type="RefSeq" id="WP_243801459.1">
    <property type="nucleotide sequence ID" value="NZ_JALHAT010000028.1"/>
</dbReference>
<dbReference type="InterPro" id="IPR013149">
    <property type="entry name" value="ADH-like_C"/>
</dbReference>
<dbReference type="InterPro" id="IPR011032">
    <property type="entry name" value="GroES-like_sf"/>
</dbReference>
<dbReference type="SMART" id="SM00829">
    <property type="entry name" value="PKS_ER"/>
    <property type="match status" value="1"/>
</dbReference>
<dbReference type="Gene3D" id="3.90.180.10">
    <property type="entry name" value="Medium-chain alcohol dehydrogenases, catalytic domain"/>
    <property type="match status" value="1"/>
</dbReference>
<proteinExistence type="predicted"/>
<evidence type="ECO:0000256" key="3">
    <source>
        <dbReference type="ARBA" id="ARBA00023027"/>
    </source>
</evidence>
<evidence type="ECO:0000313" key="6">
    <source>
        <dbReference type="Proteomes" id="UP001162802"/>
    </source>
</evidence>
<dbReference type="EMBL" id="JALHAT010000028">
    <property type="protein sequence ID" value="MCJ1961925.1"/>
    <property type="molecule type" value="Genomic_DNA"/>
</dbReference>
<keyword evidence="1" id="KW-0479">Metal-binding</keyword>
<dbReference type="InterPro" id="IPR036291">
    <property type="entry name" value="NAD(P)-bd_dom_sf"/>
</dbReference>
<evidence type="ECO:0000256" key="2">
    <source>
        <dbReference type="ARBA" id="ARBA00022833"/>
    </source>
</evidence>
<feature type="domain" description="Enoyl reductase (ER)" evidence="4">
    <location>
        <begin position="28"/>
        <end position="376"/>
    </location>
</feature>
<dbReference type="Pfam" id="PF08240">
    <property type="entry name" value="ADH_N"/>
    <property type="match status" value="1"/>
</dbReference>
<dbReference type="Proteomes" id="UP001162802">
    <property type="component" value="Unassembled WGS sequence"/>
</dbReference>
<keyword evidence="2" id="KW-0862">Zinc</keyword>
<evidence type="ECO:0000256" key="1">
    <source>
        <dbReference type="ARBA" id="ARBA00022723"/>
    </source>
</evidence>
<keyword evidence="6" id="KW-1185">Reference proteome</keyword>
<protein>
    <submittedName>
        <fullName evidence="5">Alcohol dehydrogenase catalytic domain-containing protein</fullName>
    </submittedName>
</protein>
<gene>
    <name evidence="5" type="ORF">MTR65_14615</name>
</gene>
<dbReference type="SUPFAM" id="SSF50129">
    <property type="entry name" value="GroES-like"/>
    <property type="match status" value="2"/>
</dbReference>
<keyword evidence="3" id="KW-0520">NAD</keyword>
<comment type="caution">
    <text evidence="5">The sequence shown here is derived from an EMBL/GenBank/DDBJ whole genome shotgun (WGS) entry which is preliminary data.</text>
</comment>
<dbReference type="PANTHER" id="PTHR43880:SF12">
    <property type="entry name" value="ALCOHOL DEHYDROGENASE CLASS-3"/>
    <property type="match status" value="1"/>
</dbReference>